<dbReference type="InterPro" id="IPR018370">
    <property type="entry name" value="Chaperonin_Cpn60_CS"/>
</dbReference>
<dbReference type="InterPro" id="IPR001844">
    <property type="entry name" value="Cpn60/GroEL"/>
</dbReference>
<dbReference type="GO" id="GO:0051082">
    <property type="term" value="F:unfolded protein binding"/>
    <property type="evidence" value="ECO:0007669"/>
    <property type="project" value="UniProtKB-UniRule"/>
</dbReference>
<dbReference type="SUPFAM" id="SSF52029">
    <property type="entry name" value="GroEL apical domain-like"/>
    <property type="match status" value="1"/>
</dbReference>
<comment type="subunit">
    <text evidence="7 9">Forms a cylinder of 14 subunits composed of two heptameric rings stacked back-to-back. Interacts with the co-chaperonin GroES.</text>
</comment>
<evidence type="ECO:0000256" key="6">
    <source>
        <dbReference type="ARBA" id="ARBA00023235"/>
    </source>
</evidence>
<dbReference type="AlphaFoldDB" id="A0A4D8RCE6"/>
<protein>
    <recommendedName>
        <fullName evidence="7">Chaperonin GroEL</fullName>
        <ecNumber evidence="7">5.6.1.7</ecNumber>
    </recommendedName>
    <alternativeName>
        <fullName evidence="7">60 kDa chaperonin</fullName>
    </alternativeName>
    <alternativeName>
        <fullName evidence="7">Chaperonin-60</fullName>
        <shortName evidence="7">Cpn60</shortName>
    </alternativeName>
</protein>
<dbReference type="InterPro" id="IPR002423">
    <property type="entry name" value="Cpn60/GroEL/TCP-1"/>
</dbReference>
<dbReference type="Pfam" id="PF00118">
    <property type="entry name" value="Cpn60_TCP1"/>
    <property type="match status" value="1"/>
</dbReference>
<dbReference type="HAMAP" id="MF_00600">
    <property type="entry name" value="CH60"/>
    <property type="match status" value="1"/>
</dbReference>
<keyword evidence="5 7" id="KW-0143">Chaperone</keyword>
<sequence>MAAKEVKFSASAREKMLRGVDILADAVKVTLGPKGRNVVIEKSFGAPRITKDGVSVAKEIELSDKFENMGAQMVREVASKTNDLAGDGTTTATVLAQAIVREGVKSVAAGMNPMDLKRGIDLAVETVVADIRGRAKKVTTNDEIAQVGTISANGEAEIGKMIAQAMEKVGNEGVITVEEAKSLETELDVVEGMQFDRGYLSPYFITNADKMIADLESPFILLHEKKLSGLQALLPVLEAVVQSSRPLLIIAEDVEGEALATLVVNKLRGGLKVAAVKAPGFGDRRKAMLEDMAILTGGQVISEDLGIKLENVTIDMLGTAKKVVISKENTTIVDGAGSAEDIQARIGQIKAQIEETTSDYDREKLQERLAKLAGGVAVIRVGGATEVEVKERKDRVDDAMHATRAAVEEGVVAGGGTALLYATKALEALKPVNDEQRVGIEIIRRALQAPVRQIAYNAGTDGSIVVGKLLDQNDANFGYDAQKGEFTDLVAAGIIDPVKVVRTALQDAASIAGLLITTEAMIAEKPEKKAAPAGMPGGMDDMGGMGF</sequence>
<dbReference type="Gene3D" id="3.30.260.10">
    <property type="entry name" value="TCP-1-like chaperonin intermediate domain"/>
    <property type="match status" value="1"/>
</dbReference>
<keyword evidence="6 7" id="KW-0413">Isomerase</keyword>
<comment type="caution">
    <text evidence="7">Lacks conserved residue(s) required for the propagation of feature annotation.</text>
</comment>
<reference evidence="10 11" key="1">
    <citation type="submission" date="2018-09" db="EMBL/GenBank/DDBJ databases">
        <title>Whole genome based analysis of evolution and adaptive divergence in Indian and Brazilian strains of Azospirillum brasilense.</title>
        <authorList>
            <person name="Singh C."/>
            <person name="Tripathi A.K."/>
        </authorList>
    </citation>
    <scope>NUCLEOTIDE SEQUENCE [LARGE SCALE GENOMIC DNA]</scope>
    <source>
        <strain evidence="10 11">MTCC4039</strain>
    </source>
</reference>
<dbReference type="GO" id="GO:0005737">
    <property type="term" value="C:cytoplasm"/>
    <property type="evidence" value="ECO:0007669"/>
    <property type="project" value="UniProtKB-SubCell"/>
</dbReference>
<dbReference type="EC" id="5.6.1.7" evidence="7"/>
<dbReference type="NCBIfam" id="NF009489">
    <property type="entry name" value="PRK12851.1"/>
    <property type="match status" value="1"/>
</dbReference>
<dbReference type="GO" id="GO:0140662">
    <property type="term" value="F:ATP-dependent protein folding chaperone"/>
    <property type="evidence" value="ECO:0007669"/>
    <property type="project" value="InterPro"/>
</dbReference>
<name>A0A4D8RCE6_AZOBR</name>
<keyword evidence="2 7" id="KW-0963">Cytoplasm</keyword>
<keyword evidence="3 7" id="KW-0547">Nucleotide-binding</keyword>
<evidence type="ECO:0000256" key="7">
    <source>
        <dbReference type="HAMAP-Rule" id="MF_00600"/>
    </source>
</evidence>
<dbReference type="FunFam" id="3.50.7.10:FF:000001">
    <property type="entry name" value="60 kDa chaperonin"/>
    <property type="match status" value="1"/>
</dbReference>
<dbReference type="NCBIfam" id="NF009488">
    <property type="entry name" value="PRK12850.1"/>
    <property type="match status" value="1"/>
</dbReference>
<dbReference type="InterPro" id="IPR027413">
    <property type="entry name" value="GROEL-like_equatorial_sf"/>
</dbReference>
<dbReference type="InterPro" id="IPR027410">
    <property type="entry name" value="TCP-1-like_intermed_sf"/>
</dbReference>
<dbReference type="SMR" id="A0A4D8RCE6"/>
<dbReference type="GO" id="GO:0016853">
    <property type="term" value="F:isomerase activity"/>
    <property type="evidence" value="ECO:0007669"/>
    <property type="project" value="UniProtKB-KW"/>
</dbReference>
<gene>
    <name evidence="7 10" type="primary">groL</name>
    <name evidence="7" type="synonym">groEL</name>
    <name evidence="10" type="ORF">D3869_07030</name>
</gene>
<feature type="binding site" evidence="7">
    <location>
        <begin position="30"/>
        <end position="33"/>
    </location>
    <ligand>
        <name>ATP</name>
        <dbReference type="ChEBI" id="CHEBI:30616"/>
    </ligand>
</feature>
<dbReference type="RefSeq" id="WP_137139472.1">
    <property type="nucleotide sequence ID" value="NZ_CP032345.1"/>
</dbReference>
<evidence type="ECO:0000256" key="1">
    <source>
        <dbReference type="ARBA" id="ARBA00006607"/>
    </source>
</evidence>
<dbReference type="NCBIfam" id="TIGR02348">
    <property type="entry name" value="GroEL"/>
    <property type="match status" value="1"/>
</dbReference>
<evidence type="ECO:0000256" key="8">
    <source>
        <dbReference type="RuleBase" id="RU000418"/>
    </source>
</evidence>
<dbReference type="FunFam" id="1.10.560.10:FF:000001">
    <property type="entry name" value="60 kDa chaperonin"/>
    <property type="match status" value="1"/>
</dbReference>
<comment type="similarity">
    <text evidence="1 7 8">Belongs to the chaperonin (HSP60) family.</text>
</comment>
<keyword evidence="4 7" id="KW-0067">ATP-binding</keyword>
<dbReference type="Gene3D" id="3.50.7.10">
    <property type="entry name" value="GroEL"/>
    <property type="match status" value="1"/>
</dbReference>
<feature type="binding site" evidence="7">
    <location>
        <begin position="87"/>
        <end position="91"/>
    </location>
    <ligand>
        <name>ATP</name>
        <dbReference type="ChEBI" id="CHEBI:30616"/>
    </ligand>
</feature>
<dbReference type="NCBIfam" id="NF000592">
    <property type="entry name" value="PRK00013.1"/>
    <property type="match status" value="1"/>
</dbReference>
<feature type="binding site" evidence="7">
    <location>
        <position position="51"/>
    </location>
    <ligand>
        <name>ATP</name>
        <dbReference type="ChEBI" id="CHEBI:30616"/>
    </ligand>
</feature>
<feature type="binding site" evidence="7">
    <location>
        <position position="415"/>
    </location>
    <ligand>
        <name>ATP</name>
        <dbReference type="ChEBI" id="CHEBI:30616"/>
    </ligand>
</feature>
<evidence type="ECO:0000256" key="2">
    <source>
        <dbReference type="ARBA" id="ARBA00022490"/>
    </source>
</evidence>
<dbReference type="Gene3D" id="1.10.560.10">
    <property type="entry name" value="GroEL-like equatorial domain"/>
    <property type="match status" value="1"/>
</dbReference>
<comment type="function">
    <text evidence="7 9">Together with its co-chaperonin GroES, plays an essential role in assisting protein folding. The GroEL-GroES system forms a nano-cage that allows encapsulation of the non-native substrate proteins and provides a physical environment optimized to promote and accelerate protein folding.</text>
</comment>
<dbReference type="PRINTS" id="PR00298">
    <property type="entry name" value="CHAPERONIN60"/>
</dbReference>
<evidence type="ECO:0000313" key="11">
    <source>
        <dbReference type="Proteomes" id="UP000298693"/>
    </source>
</evidence>
<dbReference type="SUPFAM" id="SSF48592">
    <property type="entry name" value="GroEL equatorial domain-like"/>
    <property type="match status" value="1"/>
</dbReference>
<dbReference type="EMBL" id="CP032345">
    <property type="protein sequence ID" value="QCO14992.1"/>
    <property type="molecule type" value="Genomic_DNA"/>
</dbReference>
<dbReference type="Proteomes" id="UP000298693">
    <property type="component" value="Chromosome"/>
</dbReference>
<evidence type="ECO:0000256" key="4">
    <source>
        <dbReference type="ARBA" id="ARBA00022840"/>
    </source>
</evidence>
<dbReference type="InterPro" id="IPR027409">
    <property type="entry name" value="GroEL-like_apical_dom_sf"/>
</dbReference>
<evidence type="ECO:0000256" key="5">
    <source>
        <dbReference type="ARBA" id="ARBA00023186"/>
    </source>
</evidence>
<dbReference type="GO" id="GO:0005524">
    <property type="term" value="F:ATP binding"/>
    <property type="evidence" value="ECO:0007669"/>
    <property type="project" value="UniProtKB-UniRule"/>
</dbReference>
<feature type="binding site" evidence="7">
    <location>
        <position position="496"/>
    </location>
    <ligand>
        <name>ATP</name>
        <dbReference type="ChEBI" id="CHEBI:30616"/>
    </ligand>
</feature>
<dbReference type="NCBIfam" id="NF009487">
    <property type="entry name" value="PRK12849.1"/>
    <property type="match status" value="1"/>
</dbReference>
<dbReference type="PROSITE" id="PS00296">
    <property type="entry name" value="CHAPERONINS_CPN60"/>
    <property type="match status" value="1"/>
</dbReference>
<organism evidence="10 11">
    <name type="scientific">Azospirillum brasilense</name>
    <dbReference type="NCBI Taxonomy" id="192"/>
    <lineage>
        <taxon>Bacteria</taxon>
        <taxon>Pseudomonadati</taxon>
        <taxon>Pseudomonadota</taxon>
        <taxon>Alphaproteobacteria</taxon>
        <taxon>Rhodospirillales</taxon>
        <taxon>Azospirillaceae</taxon>
        <taxon>Azospirillum</taxon>
    </lineage>
</organism>
<proteinExistence type="inferred from homology"/>
<evidence type="ECO:0000256" key="9">
    <source>
        <dbReference type="RuleBase" id="RU000419"/>
    </source>
</evidence>
<comment type="subcellular location">
    <subcellularLocation>
        <location evidence="7">Cytoplasm</location>
    </subcellularLocation>
</comment>
<dbReference type="SUPFAM" id="SSF54849">
    <property type="entry name" value="GroEL-intermediate domain like"/>
    <property type="match status" value="1"/>
</dbReference>
<dbReference type="GO" id="GO:0042026">
    <property type="term" value="P:protein refolding"/>
    <property type="evidence" value="ECO:0007669"/>
    <property type="project" value="UniProtKB-UniRule"/>
</dbReference>
<dbReference type="PANTHER" id="PTHR45633">
    <property type="entry name" value="60 KDA HEAT SHOCK PROTEIN, MITOCHONDRIAL"/>
    <property type="match status" value="1"/>
</dbReference>
<dbReference type="CDD" id="cd03344">
    <property type="entry name" value="GroEL"/>
    <property type="match status" value="1"/>
</dbReference>
<accession>A0A4D8RCE6</accession>
<evidence type="ECO:0000256" key="3">
    <source>
        <dbReference type="ARBA" id="ARBA00022741"/>
    </source>
</evidence>
<evidence type="ECO:0000313" key="10">
    <source>
        <dbReference type="EMBL" id="QCO14992.1"/>
    </source>
</evidence>